<dbReference type="GO" id="GO:0003862">
    <property type="term" value="F:3-isopropylmalate dehydrogenase activity"/>
    <property type="evidence" value="ECO:0007669"/>
    <property type="project" value="UniProtKB-UniRule"/>
</dbReference>
<evidence type="ECO:0000256" key="8">
    <source>
        <dbReference type="ARBA" id="ARBA00022490"/>
    </source>
</evidence>
<evidence type="ECO:0000256" key="16">
    <source>
        <dbReference type="HAMAP-Rule" id="MF_01033"/>
    </source>
</evidence>
<keyword evidence="12 16" id="KW-0560">Oxidoreductase</keyword>
<dbReference type="Pfam" id="PF00180">
    <property type="entry name" value="Iso_dh"/>
    <property type="match status" value="1"/>
</dbReference>
<dbReference type="SMART" id="SM01329">
    <property type="entry name" value="Iso_dh"/>
    <property type="match status" value="1"/>
</dbReference>
<comment type="similarity">
    <text evidence="5 16">Belongs to the isocitrate and isopropylmalate dehydrogenases family. LeuB type 1 subfamily.</text>
</comment>
<dbReference type="GO" id="GO:0009098">
    <property type="term" value="P:L-leucine biosynthetic process"/>
    <property type="evidence" value="ECO:0007669"/>
    <property type="project" value="UniProtKB-UniRule"/>
</dbReference>
<keyword evidence="14 16" id="KW-0100">Branched-chain amino acid biosynthesis</keyword>
<feature type="site" description="Important for catalysis" evidence="16">
    <location>
        <position position="191"/>
    </location>
</feature>
<evidence type="ECO:0000259" key="18">
    <source>
        <dbReference type="SMART" id="SM01329"/>
    </source>
</evidence>
<comment type="function">
    <text evidence="15 16 17">Catalyzes the oxidation of 3-carboxy-2-hydroxy-4-methylpentanoate (3-isopropylmalate) to 3-carboxy-4-methyl-2-oxopentanoate. The product decarboxylates to 4-methyl-2 oxopentanoate.</text>
</comment>
<evidence type="ECO:0000256" key="2">
    <source>
        <dbReference type="ARBA" id="ARBA00001936"/>
    </source>
</evidence>
<dbReference type="PANTHER" id="PTHR42979">
    <property type="entry name" value="3-ISOPROPYLMALATE DEHYDROGENASE"/>
    <property type="match status" value="1"/>
</dbReference>
<evidence type="ECO:0000256" key="1">
    <source>
        <dbReference type="ARBA" id="ARBA00000624"/>
    </source>
</evidence>
<dbReference type="InterPro" id="IPR004429">
    <property type="entry name" value="Isopropylmalate_DH"/>
</dbReference>
<feature type="binding site" evidence="16">
    <location>
        <begin position="281"/>
        <end position="293"/>
    </location>
    <ligand>
        <name>NAD(+)</name>
        <dbReference type="ChEBI" id="CHEBI:57540"/>
    </ligand>
</feature>
<protein>
    <recommendedName>
        <fullName evidence="16">3-isopropylmalate dehydrogenase</fullName>
        <ecNumber evidence="16">1.1.1.85</ecNumber>
    </recommendedName>
    <alternativeName>
        <fullName evidence="16">3-IPM-DH</fullName>
    </alternativeName>
    <alternativeName>
        <fullName evidence="16">Beta-IPM dehydrogenase</fullName>
        <shortName evidence="16">IMDH</shortName>
    </alternativeName>
</protein>
<evidence type="ECO:0000256" key="7">
    <source>
        <dbReference type="ARBA" id="ARBA00022430"/>
    </source>
</evidence>
<keyword evidence="8 16" id="KW-0963">Cytoplasm</keyword>
<dbReference type="FunFam" id="3.40.718.10:FF:000028">
    <property type="entry name" value="3-isopropylmalate dehydrogenase"/>
    <property type="match status" value="1"/>
</dbReference>
<feature type="binding site" evidence="16">
    <location>
        <position position="223"/>
    </location>
    <ligand>
        <name>Mg(2+)</name>
        <dbReference type="ChEBI" id="CHEBI:18420"/>
    </ligand>
</feature>
<keyword evidence="11 16" id="KW-0460">Magnesium</keyword>
<dbReference type="RefSeq" id="WP_184664135.1">
    <property type="nucleotide sequence ID" value="NZ_JACHHB010000007.1"/>
</dbReference>
<dbReference type="EC" id="1.1.1.85" evidence="16"/>
<comment type="catalytic activity">
    <reaction evidence="1 16 17">
        <text>(2R,3S)-3-isopropylmalate + NAD(+) = 4-methyl-2-oxopentanoate + CO2 + NADH</text>
        <dbReference type="Rhea" id="RHEA:32271"/>
        <dbReference type="ChEBI" id="CHEBI:16526"/>
        <dbReference type="ChEBI" id="CHEBI:17865"/>
        <dbReference type="ChEBI" id="CHEBI:35121"/>
        <dbReference type="ChEBI" id="CHEBI:57540"/>
        <dbReference type="ChEBI" id="CHEBI:57945"/>
        <dbReference type="EC" id="1.1.1.85"/>
    </reaction>
</comment>
<evidence type="ECO:0000313" key="19">
    <source>
        <dbReference type="EMBL" id="MBB5173695.1"/>
    </source>
</evidence>
<keyword evidence="20" id="KW-1185">Reference proteome</keyword>
<dbReference type="GO" id="GO:0000287">
    <property type="term" value="F:magnesium ion binding"/>
    <property type="evidence" value="ECO:0007669"/>
    <property type="project" value="InterPro"/>
</dbReference>
<keyword evidence="10 16" id="KW-0479">Metal-binding</keyword>
<evidence type="ECO:0000256" key="4">
    <source>
        <dbReference type="ARBA" id="ARBA00004762"/>
    </source>
</evidence>
<name>A0A840QQQ0_9BACI</name>
<keyword evidence="9 16" id="KW-0028">Amino-acid biosynthesis</keyword>
<feature type="site" description="Important for catalysis" evidence="16">
    <location>
        <position position="141"/>
    </location>
</feature>
<comment type="subunit">
    <text evidence="6 16 17">Homodimer.</text>
</comment>
<comment type="subcellular location">
    <subcellularLocation>
        <location evidence="3 16">Cytoplasm</location>
    </subcellularLocation>
</comment>
<evidence type="ECO:0000256" key="10">
    <source>
        <dbReference type="ARBA" id="ARBA00022723"/>
    </source>
</evidence>
<organism evidence="19 20">
    <name type="scientific">Texcoconibacillus texcoconensis</name>
    <dbReference type="NCBI Taxonomy" id="1095777"/>
    <lineage>
        <taxon>Bacteria</taxon>
        <taxon>Bacillati</taxon>
        <taxon>Bacillota</taxon>
        <taxon>Bacilli</taxon>
        <taxon>Bacillales</taxon>
        <taxon>Bacillaceae</taxon>
        <taxon>Texcoconibacillus</taxon>
    </lineage>
</organism>
<dbReference type="AlphaFoldDB" id="A0A840QQQ0"/>
<dbReference type="Gene3D" id="3.40.718.10">
    <property type="entry name" value="Isopropylmalate Dehydrogenase"/>
    <property type="match status" value="1"/>
</dbReference>
<feature type="binding site" evidence="16">
    <location>
        <position position="96"/>
    </location>
    <ligand>
        <name>substrate</name>
    </ligand>
</feature>
<evidence type="ECO:0000256" key="3">
    <source>
        <dbReference type="ARBA" id="ARBA00004496"/>
    </source>
</evidence>
<keyword evidence="16" id="KW-0464">Manganese</keyword>
<dbReference type="EMBL" id="JACHHB010000007">
    <property type="protein sequence ID" value="MBB5173695.1"/>
    <property type="molecule type" value="Genomic_DNA"/>
</dbReference>
<dbReference type="SUPFAM" id="SSF53659">
    <property type="entry name" value="Isocitrate/Isopropylmalate dehydrogenase-like"/>
    <property type="match status" value="1"/>
</dbReference>
<sequence>MSYKITVLPGDGIGPEITKEAVKLLDAVGETYGHNFEFQYADIGGVAVDKQGTPLPEQTVQHCESCDAILLGAVGGPKWDDETPDRKPETGLLGIRKQLNLFANLRPAIVYDSLLDASSLKRDVLDGADLLIVRELTGGLYFGKPRERREGEHGLEVIDTLHYTEAEIERIIRKAFDLARLRNKQLTSVDKANVLENSRLWREVANRVAADYPDVELSHMLVDNAAMQLVNDPKQFDTIVTENMFGDILSDIASMITGSLGMLPSASLSADGPGLYEPVHGSAPDIAGQNIANPLATLASCAMLLRYSLHLKEEADAVEEAILKTLREGYRTGDIAAIGEATVSTSEMGDIVCQQILSASIKQSQ</sequence>
<dbReference type="NCBIfam" id="TIGR00169">
    <property type="entry name" value="leuB"/>
    <property type="match status" value="1"/>
</dbReference>
<comment type="cofactor">
    <cofactor evidence="2">
        <name>Mn(2+)</name>
        <dbReference type="ChEBI" id="CHEBI:29035"/>
    </cofactor>
</comment>
<dbReference type="InterPro" id="IPR024084">
    <property type="entry name" value="IsoPropMal-DH-like_dom"/>
</dbReference>
<evidence type="ECO:0000256" key="9">
    <source>
        <dbReference type="ARBA" id="ARBA00022605"/>
    </source>
</evidence>
<evidence type="ECO:0000256" key="5">
    <source>
        <dbReference type="ARBA" id="ARBA00008319"/>
    </source>
</evidence>
<feature type="binding site" evidence="16">
    <location>
        <position position="134"/>
    </location>
    <ligand>
        <name>substrate</name>
    </ligand>
</feature>
<dbReference type="PANTHER" id="PTHR42979:SF1">
    <property type="entry name" value="3-ISOPROPYLMALATE DEHYDROGENASE"/>
    <property type="match status" value="1"/>
</dbReference>
<dbReference type="GO" id="GO:0051287">
    <property type="term" value="F:NAD binding"/>
    <property type="evidence" value="ECO:0007669"/>
    <property type="project" value="InterPro"/>
</dbReference>
<keyword evidence="7 16" id="KW-0432">Leucine biosynthesis</keyword>
<dbReference type="Proteomes" id="UP000551878">
    <property type="component" value="Unassembled WGS sequence"/>
</dbReference>
<reference evidence="19 20" key="1">
    <citation type="submission" date="2020-08" db="EMBL/GenBank/DDBJ databases">
        <title>Genomic Encyclopedia of Type Strains, Phase IV (KMG-IV): sequencing the most valuable type-strain genomes for metagenomic binning, comparative biology and taxonomic classification.</title>
        <authorList>
            <person name="Goeker M."/>
        </authorList>
    </citation>
    <scope>NUCLEOTIDE SEQUENCE [LARGE SCALE GENOMIC DNA]</scope>
    <source>
        <strain evidence="19 20">DSM 24696</strain>
    </source>
</reference>
<evidence type="ECO:0000256" key="6">
    <source>
        <dbReference type="ARBA" id="ARBA00011738"/>
    </source>
</evidence>
<comment type="caution">
    <text evidence="19">The sequence shown here is derived from an EMBL/GenBank/DDBJ whole genome shotgun (WGS) entry which is preliminary data.</text>
</comment>
<feature type="binding site" evidence="16">
    <location>
        <begin position="76"/>
        <end position="89"/>
    </location>
    <ligand>
        <name>NAD(+)</name>
        <dbReference type="ChEBI" id="CHEBI:57540"/>
    </ligand>
</feature>
<evidence type="ECO:0000256" key="12">
    <source>
        <dbReference type="ARBA" id="ARBA00023002"/>
    </source>
</evidence>
<feature type="domain" description="Isopropylmalate dehydrogenase-like" evidence="18">
    <location>
        <begin position="4"/>
        <end position="352"/>
    </location>
</feature>
<evidence type="ECO:0000256" key="11">
    <source>
        <dbReference type="ARBA" id="ARBA00022842"/>
    </source>
</evidence>
<feature type="binding site" evidence="16">
    <location>
        <position position="251"/>
    </location>
    <ligand>
        <name>Mg(2+)</name>
        <dbReference type="ChEBI" id="CHEBI:18420"/>
    </ligand>
</feature>
<evidence type="ECO:0000256" key="17">
    <source>
        <dbReference type="RuleBase" id="RU004445"/>
    </source>
</evidence>
<gene>
    <name evidence="16" type="primary">leuB</name>
    <name evidence="19" type="ORF">HNQ41_001884</name>
</gene>
<feature type="binding site" evidence="16">
    <location>
        <position position="247"/>
    </location>
    <ligand>
        <name>Mg(2+)</name>
        <dbReference type="ChEBI" id="CHEBI:18420"/>
    </ligand>
</feature>
<evidence type="ECO:0000256" key="13">
    <source>
        <dbReference type="ARBA" id="ARBA00023027"/>
    </source>
</evidence>
<feature type="binding site" evidence="16">
    <location>
        <position position="223"/>
    </location>
    <ligand>
        <name>substrate</name>
    </ligand>
</feature>
<feature type="binding site" evidence="16">
    <location>
        <position position="106"/>
    </location>
    <ligand>
        <name>substrate</name>
    </ligand>
</feature>
<dbReference type="InterPro" id="IPR019818">
    <property type="entry name" value="IsoCit/isopropylmalate_DH_CS"/>
</dbReference>
<evidence type="ECO:0000313" key="20">
    <source>
        <dbReference type="Proteomes" id="UP000551878"/>
    </source>
</evidence>
<dbReference type="UniPathway" id="UPA00048">
    <property type="reaction ID" value="UER00072"/>
</dbReference>
<keyword evidence="13 16" id="KW-0520">NAD</keyword>
<comment type="cofactor">
    <cofactor evidence="16 17">
        <name>Mg(2+)</name>
        <dbReference type="ChEBI" id="CHEBI:18420"/>
    </cofactor>
    <cofactor evidence="16 17">
        <name>Mn(2+)</name>
        <dbReference type="ChEBI" id="CHEBI:29035"/>
    </cofactor>
    <text evidence="16 17">Binds 1 Mg(2+) or Mn(2+) ion per subunit.</text>
</comment>
<proteinExistence type="inferred from homology"/>
<dbReference type="HAMAP" id="MF_01033">
    <property type="entry name" value="LeuB_type1"/>
    <property type="match status" value="1"/>
</dbReference>
<comment type="pathway">
    <text evidence="4 16 17">Amino-acid biosynthesis; L-leucine biosynthesis; L-leucine from 3-methyl-2-oxobutanoate: step 3/4.</text>
</comment>
<dbReference type="PROSITE" id="PS00470">
    <property type="entry name" value="IDH_IMDH"/>
    <property type="match status" value="1"/>
</dbReference>
<evidence type="ECO:0000256" key="14">
    <source>
        <dbReference type="ARBA" id="ARBA00023304"/>
    </source>
</evidence>
<dbReference type="GO" id="GO:0005829">
    <property type="term" value="C:cytosol"/>
    <property type="evidence" value="ECO:0007669"/>
    <property type="project" value="TreeGrafter"/>
</dbReference>
<accession>A0A840QQQ0</accession>
<evidence type="ECO:0000256" key="15">
    <source>
        <dbReference type="ARBA" id="ARBA00023577"/>
    </source>
</evidence>